<dbReference type="CDD" id="cd06207">
    <property type="entry name" value="CyPoR_like"/>
    <property type="match status" value="1"/>
</dbReference>
<reference evidence="16 17" key="2">
    <citation type="journal article" date="2012" name="Open Biol.">
        <title>Characteristics of nucleosomes and linker DNA regions on the genome of the basidiomycete Mixia osmundae revealed by mono- and dinucleosome mapping.</title>
        <authorList>
            <person name="Nishida H."/>
            <person name="Kondo S."/>
            <person name="Matsumoto T."/>
            <person name="Suzuki Y."/>
            <person name="Yoshikawa H."/>
            <person name="Taylor T.D."/>
            <person name="Sugiyama J."/>
        </authorList>
    </citation>
    <scope>NUCLEOTIDE SEQUENCE [LARGE SCALE GENOMIC DNA]</scope>
    <source>
        <strain evidence="17">CBS 9802 / IAM 14324 / JCM 22182 / KY 12970</strain>
    </source>
</reference>
<protein>
    <recommendedName>
        <fullName evidence="4">assimilatory sulfite reductase (NADPH)</fullName>
        <ecNumber evidence="4">1.8.1.2</ecNumber>
    </recommendedName>
</protein>
<dbReference type="FunCoup" id="G7E4V0">
    <property type="interactions" value="208"/>
</dbReference>
<evidence type="ECO:0000313" key="16">
    <source>
        <dbReference type="EMBL" id="GAA97860.1"/>
    </source>
</evidence>
<dbReference type="Pfam" id="PF00667">
    <property type="entry name" value="FAD_binding_1"/>
    <property type="match status" value="1"/>
</dbReference>
<evidence type="ECO:0000256" key="5">
    <source>
        <dbReference type="ARBA" id="ARBA00022448"/>
    </source>
</evidence>
<keyword evidence="10" id="KW-0249">Electron transport</keyword>
<dbReference type="GO" id="GO:0050660">
    <property type="term" value="F:flavin adenine dinucleotide binding"/>
    <property type="evidence" value="ECO:0007669"/>
    <property type="project" value="TreeGrafter"/>
</dbReference>
<dbReference type="AlphaFoldDB" id="G7E4V0"/>
<keyword evidence="9" id="KW-0521">NADP</keyword>
<dbReference type="STRING" id="764103.G7E4V0"/>
<dbReference type="InterPro" id="IPR001433">
    <property type="entry name" value="OxRdtase_FAD/NAD-bd"/>
</dbReference>
<evidence type="ECO:0000256" key="9">
    <source>
        <dbReference type="ARBA" id="ARBA00022857"/>
    </source>
</evidence>
<dbReference type="InterPro" id="IPR017938">
    <property type="entry name" value="Riboflavin_synthase-like_b-brl"/>
</dbReference>
<reference evidence="16 17" key="1">
    <citation type="journal article" date="2011" name="J. Gen. Appl. Microbiol.">
        <title>Draft genome sequencing of the enigmatic basidiomycete Mixia osmundae.</title>
        <authorList>
            <person name="Nishida H."/>
            <person name="Nagatsuka Y."/>
            <person name="Sugiyama J."/>
        </authorList>
    </citation>
    <scope>NUCLEOTIDE SEQUENCE [LARGE SCALE GENOMIC DNA]</scope>
    <source>
        <strain evidence="17">CBS 9802 / IAM 14324 / JCM 22182 / KY 12970</strain>
    </source>
</reference>
<dbReference type="PANTHER" id="PTHR19384">
    <property type="entry name" value="NITRIC OXIDE SYNTHASE-RELATED"/>
    <property type="match status" value="1"/>
</dbReference>
<name>G7E4V0_MIXOS</name>
<dbReference type="InParanoid" id="G7E4V0"/>
<dbReference type="Gene3D" id="1.20.990.10">
    <property type="entry name" value="NADPH-cytochrome p450 Reductase, Chain A, domain 3"/>
    <property type="match status" value="1"/>
</dbReference>
<proteinExistence type="predicted"/>
<evidence type="ECO:0000256" key="7">
    <source>
        <dbReference type="ARBA" id="ARBA00022643"/>
    </source>
</evidence>
<keyword evidence="5" id="KW-0813">Transport</keyword>
<dbReference type="SUPFAM" id="SSF63380">
    <property type="entry name" value="Riboflavin synthase domain-like"/>
    <property type="match status" value="1"/>
</dbReference>
<dbReference type="Pfam" id="PF00175">
    <property type="entry name" value="NAD_binding_1"/>
    <property type="match status" value="1"/>
</dbReference>
<dbReference type="SUPFAM" id="SSF52343">
    <property type="entry name" value="Ferredoxin reductase-like, C-terminal NADP-linked domain"/>
    <property type="match status" value="1"/>
</dbReference>
<keyword evidence="17" id="KW-1185">Reference proteome</keyword>
<keyword evidence="6" id="KW-0285">Flavoprotein</keyword>
<evidence type="ECO:0000256" key="8">
    <source>
        <dbReference type="ARBA" id="ARBA00022827"/>
    </source>
</evidence>
<keyword evidence="7" id="KW-0288">FMN</keyword>
<evidence type="ECO:0000256" key="4">
    <source>
        <dbReference type="ARBA" id="ARBA00012604"/>
    </source>
</evidence>
<dbReference type="InterPro" id="IPR001709">
    <property type="entry name" value="Flavoprot_Pyr_Nucl_cyt_Rdtase"/>
</dbReference>
<comment type="cofactor">
    <cofactor evidence="2">
        <name>FAD</name>
        <dbReference type="ChEBI" id="CHEBI:57692"/>
    </cofactor>
</comment>
<dbReference type="Gene3D" id="2.40.30.10">
    <property type="entry name" value="Translation factors"/>
    <property type="match status" value="1"/>
</dbReference>
<evidence type="ECO:0000256" key="3">
    <source>
        <dbReference type="ARBA" id="ARBA00004774"/>
    </source>
</evidence>
<dbReference type="EMBL" id="BABT02000146">
    <property type="protein sequence ID" value="GAA97860.1"/>
    <property type="molecule type" value="Genomic_DNA"/>
</dbReference>
<evidence type="ECO:0000256" key="11">
    <source>
        <dbReference type="ARBA" id="ARBA00023002"/>
    </source>
</evidence>
<keyword evidence="11" id="KW-0560">Oxidoreductase</keyword>
<dbReference type="PROSITE" id="PS51384">
    <property type="entry name" value="FAD_FR"/>
    <property type="match status" value="1"/>
</dbReference>
<evidence type="ECO:0000256" key="2">
    <source>
        <dbReference type="ARBA" id="ARBA00001974"/>
    </source>
</evidence>
<evidence type="ECO:0000259" key="15">
    <source>
        <dbReference type="PROSITE" id="PS51384"/>
    </source>
</evidence>
<feature type="domain" description="FAD-binding FR-type" evidence="15">
    <location>
        <begin position="659"/>
        <end position="892"/>
    </location>
</feature>
<dbReference type="InterPro" id="IPR003097">
    <property type="entry name" value="CysJ-like_FAD-binding"/>
</dbReference>
<evidence type="ECO:0000313" key="17">
    <source>
        <dbReference type="Proteomes" id="UP000009131"/>
    </source>
</evidence>
<gene>
    <name evidence="16" type="primary">Mo04540</name>
    <name evidence="16" type="ORF">E5Q_04540</name>
</gene>
<dbReference type="InterPro" id="IPR023173">
    <property type="entry name" value="NADPH_Cyt_P450_Rdtase_alpha"/>
</dbReference>
<dbReference type="PRINTS" id="PR00371">
    <property type="entry name" value="FPNCR"/>
</dbReference>
<dbReference type="InterPro" id="IPR039261">
    <property type="entry name" value="FNR_nucleotide-bd"/>
</dbReference>
<evidence type="ECO:0000256" key="6">
    <source>
        <dbReference type="ARBA" id="ARBA00022630"/>
    </source>
</evidence>
<accession>G7E4V0</accession>
<evidence type="ECO:0000256" key="14">
    <source>
        <dbReference type="SAM" id="MobiDB-lite"/>
    </source>
</evidence>
<sequence length="1045" mass="112785">MTTTALECLYRRALEHSQAVFVHDAGALDLPKVDAKASKAPIFDIQSRPGAGSTLLGYLADVVASSDSTSQLPVTIIASPAAFELLVPALTSLDQLHHRPRLSLIILAAAPGLQSGTLALTTGADAIGRAIQHLFDSGSDEEFEIRFSGGSGQGASELLLDAAANEKLLAEGKDVIHIIEALSAAREWGHYQLPTGPGVATPAATNYIGPQEPETVLVLPSSLDSALAIGAWYSAQQSSVQMKLGVFVVAQIRPWPIAALKDLPFARARVVHVISSGRDDQWLLRELSSLLPHAGSSKGSAPSIQPLVLGATERPTLAIYASLLATLASAGTPNIAFDELTKVKVGLASLAAVPSSAHVGATKLITFWDTDAGPLAALPRMLAQSVHDEGMNARLVQGIDRFAGKEAGRGVSNAQMLLSPGGQAISKWQPGDVISHPLDAVADSTPPSFVMLASPQSILGTYSAFEQVGPHTQVLCCSSWSADDFREKLNNFNKSKLADRPTGSLWSLHVDGIAKSLGAHAVHVAYAAFWIMFLRAPGGHKADAGANVTSSVAQLLRSLRVDGDVEQLVQSVRDGIQLIELPKEGEGQPAAPAEVDQASPESLAPLPGRLSVDSFEPSSARVFPEPQPESQIKPREAAKRLIFPELYQTVKSERPDLSEDNFLLTVTENRRLTPLDYDRNVFHIEFSTKGTGLKYAVGEALGVHGWNDPDEVAEFLEWYNLNPDQIVDCPSATKPGTVEQRTVYQAFMQNLDIFGKPPKSFYEALSTKASDLAEARHLRFIASAEGSSTFKKWSELETVTYADVLKAFPSAMKNVGLIDLLREVSPIKPRHYSIASSQNFVGESVHLLVVTVDWATPKGVTRYGQCTRYLAALPVGAKVMVSVKPSVMKLPPLDTQPIIMAGLGTGAAPFRAFIQERAWQKSQGIEVGELLYYFGSRYRGKEYLYGEELEAYLQDGVVTRLGLAFSRDTSKKVYIQHKMVEDGSQIADLLVNKKALFTLCGPTWPVPDVYEALCNALVTKGKSLEEAQAYIEELKEDERYVLEVY</sequence>
<keyword evidence="8" id="KW-0274">FAD</keyword>
<dbReference type="Gene3D" id="3.40.50.80">
    <property type="entry name" value="Nucleotide-binding domain of ferredoxin-NADP reductase (FNR) module"/>
    <property type="match status" value="1"/>
</dbReference>
<feature type="region of interest" description="Disordered" evidence="14">
    <location>
        <begin position="581"/>
        <end position="609"/>
    </location>
</feature>
<dbReference type="EC" id="1.8.1.2" evidence="4"/>
<dbReference type="HOGENOM" id="CLU_003662_0_0_1"/>
<dbReference type="FunFam" id="1.20.990.10:FF:000010">
    <property type="entry name" value="Sulfite reductase [NADPH] flavoprotein component"/>
    <property type="match status" value="1"/>
</dbReference>
<dbReference type="InterPro" id="IPR017927">
    <property type="entry name" value="FAD-bd_FR_type"/>
</dbReference>
<dbReference type="GO" id="GO:0004783">
    <property type="term" value="F:sulfite reductase (NADPH) activity"/>
    <property type="evidence" value="ECO:0007669"/>
    <property type="project" value="UniProtKB-EC"/>
</dbReference>
<comment type="cofactor">
    <cofactor evidence="1">
        <name>FMN</name>
        <dbReference type="ChEBI" id="CHEBI:58210"/>
    </cofactor>
</comment>
<organism evidence="16 17">
    <name type="scientific">Mixia osmundae (strain CBS 9802 / IAM 14324 / JCM 22182 / KY 12970)</name>
    <dbReference type="NCBI Taxonomy" id="764103"/>
    <lineage>
        <taxon>Eukaryota</taxon>
        <taxon>Fungi</taxon>
        <taxon>Dikarya</taxon>
        <taxon>Basidiomycota</taxon>
        <taxon>Pucciniomycotina</taxon>
        <taxon>Mixiomycetes</taxon>
        <taxon>Mixiales</taxon>
        <taxon>Mixiaceae</taxon>
        <taxon>Mixia</taxon>
    </lineage>
</organism>
<evidence type="ECO:0000256" key="12">
    <source>
        <dbReference type="ARBA" id="ARBA00052219"/>
    </source>
</evidence>
<dbReference type="OrthoDB" id="1856718at2759"/>
<dbReference type="eggNOG" id="KOG1158">
    <property type="taxonomic scope" value="Eukaryota"/>
</dbReference>
<comment type="catalytic activity">
    <reaction evidence="12">
        <text>hydrogen sulfide + 3 NADP(+) + 3 H2O = sulfite + 3 NADPH + 4 H(+)</text>
        <dbReference type="Rhea" id="RHEA:13801"/>
        <dbReference type="ChEBI" id="CHEBI:15377"/>
        <dbReference type="ChEBI" id="CHEBI:15378"/>
        <dbReference type="ChEBI" id="CHEBI:17359"/>
        <dbReference type="ChEBI" id="CHEBI:29919"/>
        <dbReference type="ChEBI" id="CHEBI:57783"/>
        <dbReference type="ChEBI" id="CHEBI:58349"/>
        <dbReference type="EC" id="1.8.1.2"/>
    </reaction>
</comment>
<evidence type="ECO:0000256" key="1">
    <source>
        <dbReference type="ARBA" id="ARBA00001917"/>
    </source>
</evidence>
<comment type="pathway">
    <text evidence="3">Sulfur metabolism; hydrogen sulfide biosynthesis; hydrogen sulfide from sulfite (NADPH route): step 1/1.</text>
</comment>
<dbReference type="PANTHER" id="PTHR19384:SF109">
    <property type="entry name" value="SULFITE REDUCTASE [NADPH] FLAVOPROTEIN COMPONENT"/>
    <property type="match status" value="1"/>
</dbReference>
<dbReference type="Proteomes" id="UP000009131">
    <property type="component" value="Unassembled WGS sequence"/>
</dbReference>
<evidence type="ECO:0000256" key="10">
    <source>
        <dbReference type="ARBA" id="ARBA00022982"/>
    </source>
</evidence>
<comment type="function">
    <text evidence="13">This enzyme catalyzes the 6-electron reduction of sulfite to sulfide. This is one of several activities required for the biosynthesis of L-cysteine from sulfate.</text>
</comment>
<dbReference type="GO" id="GO:0005829">
    <property type="term" value="C:cytosol"/>
    <property type="evidence" value="ECO:0007669"/>
    <property type="project" value="TreeGrafter"/>
</dbReference>
<evidence type="ECO:0000256" key="13">
    <source>
        <dbReference type="ARBA" id="ARBA00059320"/>
    </source>
</evidence>
<dbReference type="GO" id="GO:0010181">
    <property type="term" value="F:FMN binding"/>
    <property type="evidence" value="ECO:0007669"/>
    <property type="project" value="TreeGrafter"/>
</dbReference>
<comment type="caution">
    <text evidence="16">The sequence shown here is derived from an EMBL/GenBank/DDBJ whole genome shotgun (WGS) entry which is preliminary data.</text>
</comment>